<dbReference type="Proteomes" id="UP000241222">
    <property type="component" value="Unassembled WGS sequence"/>
</dbReference>
<reference evidence="1 2" key="1">
    <citation type="submission" date="2018-03" db="EMBL/GenBank/DDBJ databases">
        <title>Whole genome sequencing of Histamine producing bacteria.</title>
        <authorList>
            <person name="Butler K."/>
        </authorList>
    </citation>
    <scope>NUCLEOTIDE SEQUENCE [LARGE SCALE GENOMIC DNA]</scope>
    <source>
        <strain evidence="1 2">JCM 13586</strain>
    </source>
</reference>
<organism evidence="1 2">
    <name type="scientific">Photobacterium lutimaris</name>
    <dbReference type="NCBI Taxonomy" id="388278"/>
    <lineage>
        <taxon>Bacteria</taxon>
        <taxon>Pseudomonadati</taxon>
        <taxon>Pseudomonadota</taxon>
        <taxon>Gammaproteobacteria</taxon>
        <taxon>Vibrionales</taxon>
        <taxon>Vibrionaceae</taxon>
        <taxon>Photobacterium</taxon>
    </lineage>
</organism>
<evidence type="ECO:0000313" key="1">
    <source>
        <dbReference type="EMBL" id="PSU33328.1"/>
    </source>
</evidence>
<keyword evidence="2" id="KW-1185">Reference proteome</keyword>
<name>A0A2T3IXQ9_9GAMM</name>
<evidence type="ECO:0000313" key="2">
    <source>
        <dbReference type="Proteomes" id="UP000241222"/>
    </source>
</evidence>
<dbReference type="OrthoDB" id="5826599at2"/>
<accession>A0A2T3IXQ9</accession>
<evidence type="ECO:0008006" key="3">
    <source>
        <dbReference type="Google" id="ProtNLM"/>
    </source>
</evidence>
<protein>
    <recommendedName>
        <fullName evidence="3">Nitrate/nitrite sensing protein domain-containing protein</fullName>
    </recommendedName>
</protein>
<gene>
    <name evidence="1" type="ORF">C9I99_14160</name>
</gene>
<dbReference type="AlphaFoldDB" id="A0A2T3IXQ9"/>
<comment type="caution">
    <text evidence="1">The sequence shown here is derived from an EMBL/GenBank/DDBJ whole genome shotgun (WGS) entry which is preliminary data.</text>
</comment>
<proteinExistence type="predicted"/>
<dbReference type="EMBL" id="PYMH01000006">
    <property type="protein sequence ID" value="PSU33328.1"/>
    <property type="molecule type" value="Genomic_DNA"/>
</dbReference>
<dbReference type="RefSeq" id="WP_107349537.1">
    <property type="nucleotide sequence ID" value="NZ_PYMH01000006.1"/>
</dbReference>
<sequence length="283" mass="33020">MLYFILTLCLIGIALGVITIRSRQQRDILQSRFNQIIGLRQLIHLLRFHRRQSHQALKSTPLITQNLSESIAIKTLTQSLINQAETTNKPMYRILNKQLDTILNEWPKYSVQRNQSTHGKAIRHVLYLIDDTLTQSLIDSEKEAIFKDYQGTWPLMLNAIDSLSRFRYAIENYKMGSDVMARELGLHGQILKRRMAQLHLPDDPAVPPLIIDKLFCQYENIDLNRHDKERVKHELYQFSLEASDTLFHLFDLVLAHIGHELSIKLPELAVREENKVVQMIARY</sequence>